<gene>
    <name evidence="2" type="ORF">ACOF00016_LOCUS5736</name>
</gene>
<evidence type="ECO:0000256" key="1">
    <source>
        <dbReference type="SAM" id="MobiDB-lite"/>
    </source>
</evidence>
<evidence type="ECO:0000313" key="2">
    <source>
        <dbReference type="EMBL" id="CAE0407956.1"/>
    </source>
</evidence>
<proteinExistence type="predicted"/>
<accession>A0A7S3L3I1</accession>
<feature type="region of interest" description="Disordered" evidence="1">
    <location>
        <begin position="78"/>
        <end position="103"/>
    </location>
</feature>
<dbReference type="AlphaFoldDB" id="A0A7S3L3I1"/>
<reference evidence="2" key="1">
    <citation type="submission" date="2021-01" db="EMBL/GenBank/DDBJ databases">
        <authorList>
            <person name="Corre E."/>
            <person name="Pelletier E."/>
            <person name="Niang G."/>
            <person name="Scheremetjew M."/>
            <person name="Finn R."/>
            <person name="Kale V."/>
            <person name="Holt S."/>
            <person name="Cochrane G."/>
            <person name="Meng A."/>
            <person name="Brown T."/>
            <person name="Cohen L."/>
        </authorList>
    </citation>
    <scope>NUCLEOTIDE SEQUENCE</scope>
    <source>
        <strain evidence="2">CCMP127</strain>
    </source>
</reference>
<name>A0A7S3L3I1_9STRA</name>
<protein>
    <submittedName>
        <fullName evidence="2">Uncharacterized protein</fullName>
    </submittedName>
</protein>
<dbReference type="EMBL" id="HBIM01006742">
    <property type="protein sequence ID" value="CAE0407956.1"/>
    <property type="molecule type" value="Transcribed_RNA"/>
</dbReference>
<sequence length="133" mass="15541">MESMARQIMEQAILEQELQAIMEARNYGLAGSSLLPQQQQTFSPYMQQNRAPLQYLSQQQQQQVQQLAELERLMQLQQMQQQPASPPLLQQQQQRQNFAAQQQQQQRQLNEEIILAQAIEQARIAQFLQAFQS</sequence>
<organism evidence="2">
    <name type="scientific">Amphora coffeiformis</name>
    <dbReference type="NCBI Taxonomy" id="265554"/>
    <lineage>
        <taxon>Eukaryota</taxon>
        <taxon>Sar</taxon>
        <taxon>Stramenopiles</taxon>
        <taxon>Ochrophyta</taxon>
        <taxon>Bacillariophyta</taxon>
        <taxon>Bacillariophyceae</taxon>
        <taxon>Bacillariophycidae</taxon>
        <taxon>Thalassiophysales</taxon>
        <taxon>Catenulaceae</taxon>
        <taxon>Amphora</taxon>
    </lineage>
</organism>